<dbReference type="AlphaFoldDB" id="A0A1S6JI57"/>
<evidence type="ECO:0008006" key="10">
    <source>
        <dbReference type="Google" id="ProtNLM"/>
    </source>
</evidence>
<keyword evidence="5 7" id="KW-1133">Transmembrane helix</keyword>
<gene>
    <name evidence="8" type="ORF">B1H29_35360</name>
</gene>
<evidence type="ECO:0000256" key="4">
    <source>
        <dbReference type="ARBA" id="ARBA00022692"/>
    </source>
</evidence>
<dbReference type="PANTHER" id="PTHR33452:SF4">
    <property type="entry name" value="BLL4328 PROTEIN"/>
    <property type="match status" value="1"/>
</dbReference>
<proteinExistence type="inferred from homology"/>
<evidence type="ECO:0000313" key="8">
    <source>
        <dbReference type="EMBL" id="AQS71441.1"/>
    </source>
</evidence>
<reference evidence="8 9" key="1">
    <citation type="submission" date="2017-02" db="EMBL/GenBank/DDBJ databases">
        <title>Streptomyces pactum ACT12 Genome sequencing and assembly.</title>
        <authorList>
            <person name="Xue Q."/>
            <person name="Yan X."/>
            <person name="Jia L."/>
            <person name="Yan H."/>
        </authorList>
    </citation>
    <scope>NUCLEOTIDE SEQUENCE [LARGE SCALE GENOMIC DNA]</scope>
    <source>
        <strain evidence="8 9">ACT12</strain>
    </source>
</reference>
<dbReference type="KEGG" id="spac:B1H29_35360"/>
<feature type="transmembrane region" description="Helical" evidence="7">
    <location>
        <begin position="20"/>
        <end position="41"/>
    </location>
</feature>
<feature type="transmembrane region" description="Helical" evidence="7">
    <location>
        <begin position="53"/>
        <end position="86"/>
    </location>
</feature>
<name>A0A1S6JI57_9ACTN</name>
<evidence type="ECO:0000256" key="7">
    <source>
        <dbReference type="SAM" id="Phobius"/>
    </source>
</evidence>
<dbReference type="Proteomes" id="UP000189443">
    <property type="component" value="Chromosome"/>
</dbReference>
<dbReference type="GO" id="GO:0005886">
    <property type="term" value="C:plasma membrane"/>
    <property type="evidence" value="ECO:0007669"/>
    <property type="project" value="UniProtKB-SubCell"/>
</dbReference>
<evidence type="ECO:0000256" key="2">
    <source>
        <dbReference type="ARBA" id="ARBA00006679"/>
    </source>
</evidence>
<feature type="transmembrane region" description="Helical" evidence="7">
    <location>
        <begin position="106"/>
        <end position="125"/>
    </location>
</feature>
<evidence type="ECO:0000313" key="9">
    <source>
        <dbReference type="Proteomes" id="UP000189443"/>
    </source>
</evidence>
<dbReference type="InterPro" id="IPR051907">
    <property type="entry name" value="DoxX-like_oxidoreductase"/>
</dbReference>
<dbReference type="EMBL" id="CP019724">
    <property type="protein sequence ID" value="AQS71441.1"/>
    <property type="molecule type" value="Genomic_DNA"/>
</dbReference>
<protein>
    <recommendedName>
        <fullName evidence="10">DoxX family protein</fullName>
    </recommendedName>
</protein>
<evidence type="ECO:0000256" key="6">
    <source>
        <dbReference type="ARBA" id="ARBA00023136"/>
    </source>
</evidence>
<dbReference type="Pfam" id="PF07681">
    <property type="entry name" value="DoxX"/>
    <property type="match status" value="1"/>
</dbReference>
<accession>A0A1S6JI57</accession>
<evidence type="ECO:0000256" key="1">
    <source>
        <dbReference type="ARBA" id="ARBA00004651"/>
    </source>
</evidence>
<keyword evidence="6 7" id="KW-0472">Membrane</keyword>
<comment type="subcellular location">
    <subcellularLocation>
        <location evidence="1">Cell membrane</location>
        <topology evidence="1">Multi-pass membrane protein</topology>
    </subcellularLocation>
</comment>
<dbReference type="OrthoDB" id="9808524at2"/>
<sequence>MSTARLNDRLTRHQPLVLGLFRIVLGLLFTSEGAATVFGLLDRRASPAGDWPFWYAGVIELVAGSLVLVGAVPRGAAFLCSGIMAFAYFTEHQRDGLFPLQNGGLSPALFCWGFLLLVFFGPGALSLPGLIRRGGTAAGAARPVAGRAS</sequence>
<keyword evidence="4 7" id="KW-0812">Transmembrane</keyword>
<comment type="similarity">
    <text evidence="2">Belongs to the DoxX family.</text>
</comment>
<organism evidence="8 9">
    <name type="scientific">Streptomyces pactum</name>
    <dbReference type="NCBI Taxonomy" id="68249"/>
    <lineage>
        <taxon>Bacteria</taxon>
        <taxon>Bacillati</taxon>
        <taxon>Actinomycetota</taxon>
        <taxon>Actinomycetes</taxon>
        <taxon>Kitasatosporales</taxon>
        <taxon>Streptomycetaceae</taxon>
        <taxon>Streptomyces</taxon>
    </lineage>
</organism>
<evidence type="ECO:0000256" key="5">
    <source>
        <dbReference type="ARBA" id="ARBA00022989"/>
    </source>
</evidence>
<dbReference type="RefSeq" id="WP_055420114.1">
    <property type="nucleotide sequence ID" value="NZ_CP019724.1"/>
</dbReference>
<dbReference type="PANTHER" id="PTHR33452">
    <property type="entry name" value="OXIDOREDUCTASE CATD-RELATED"/>
    <property type="match status" value="1"/>
</dbReference>
<keyword evidence="9" id="KW-1185">Reference proteome</keyword>
<evidence type="ECO:0000256" key="3">
    <source>
        <dbReference type="ARBA" id="ARBA00022475"/>
    </source>
</evidence>
<keyword evidence="3" id="KW-1003">Cell membrane</keyword>
<dbReference type="InterPro" id="IPR032808">
    <property type="entry name" value="DoxX"/>
</dbReference>